<dbReference type="SMART" id="SM00034">
    <property type="entry name" value="CLECT"/>
    <property type="match status" value="1"/>
</dbReference>
<dbReference type="PANTHER" id="PTHR22800">
    <property type="entry name" value="C-TYPE LECTIN PROTEINS"/>
    <property type="match status" value="1"/>
</dbReference>
<dbReference type="SUPFAM" id="SSF56436">
    <property type="entry name" value="C-type lectin-like"/>
    <property type="match status" value="1"/>
</dbReference>
<dbReference type="InParanoid" id="A0A1S3W2B1"/>
<evidence type="ECO:0000256" key="3">
    <source>
        <dbReference type="ARBA" id="ARBA00022734"/>
    </source>
</evidence>
<evidence type="ECO:0000256" key="5">
    <source>
        <dbReference type="ARBA" id="ARBA00022989"/>
    </source>
</evidence>
<proteinExistence type="predicted"/>
<dbReference type="PANTHER" id="PTHR22800:SF252">
    <property type="entry name" value="NATURAL KILLER CELLS ANTIGEN CD94"/>
    <property type="match status" value="1"/>
</dbReference>
<evidence type="ECO:0000256" key="10">
    <source>
        <dbReference type="SAM" id="Phobius"/>
    </source>
</evidence>
<keyword evidence="5 10" id="KW-1133">Transmembrane helix</keyword>
<feature type="transmembrane region" description="Helical" evidence="10">
    <location>
        <begin position="12"/>
        <end position="31"/>
    </location>
</feature>
<keyword evidence="7" id="KW-0325">Glycoprotein</keyword>
<keyword evidence="6 10" id="KW-0472">Membrane</keyword>
<evidence type="ECO:0000256" key="4">
    <source>
        <dbReference type="ARBA" id="ARBA00022968"/>
    </source>
</evidence>
<organism evidence="12 13">
    <name type="scientific">Erinaceus europaeus</name>
    <name type="common">Western European hedgehog</name>
    <dbReference type="NCBI Taxonomy" id="9365"/>
    <lineage>
        <taxon>Eukaryota</taxon>
        <taxon>Metazoa</taxon>
        <taxon>Chordata</taxon>
        <taxon>Craniata</taxon>
        <taxon>Vertebrata</taxon>
        <taxon>Euteleostomi</taxon>
        <taxon>Mammalia</taxon>
        <taxon>Eutheria</taxon>
        <taxon>Laurasiatheria</taxon>
        <taxon>Eulipotyphla</taxon>
        <taxon>Erinaceidae</taxon>
        <taxon>Erinaceinae</taxon>
        <taxon>Erinaceus</taxon>
    </lineage>
</organism>
<dbReference type="OrthoDB" id="9664993at2759"/>
<evidence type="ECO:0000256" key="1">
    <source>
        <dbReference type="ARBA" id="ARBA00004606"/>
    </source>
</evidence>
<dbReference type="InterPro" id="IPR016186">
    <property type="entry name" value="C-type_lectin-like/link_sf"/>
</dbReference>
<dbReference type="InterPro" id="IPR033992">
    <property type="entry name" value="NKR-like_CTLD"/>
</dbReference>
<dbReference type="FunCoup" id="A0A1S3W2B1">
    <property type="interactions" value="210"/>
</dbReference>
<dbReference type="Proteomes" id="UP001652624">
    <property type="component" value="Chromosome 7"/>
</dbReference>
<name>A0A1S3W2B1_ERIEU</name>
<dbReference type="GeneID" id="103107073"/>
<dbReference type="AlphaFoldDB" id="A0A1S3W2B1"/>
<dbReference type="CDD" id="cd03593">
    <property type="entry name" value="CLECT_NK_receptors_like"/>
    <property type="match status" value="1"/>
</dbReference>
<dbReference type="Gene3D" id="3.10.100.10">
    <property type="entry name" value="Mannose-Binding Protein A, subunit A"/>
    <property type="match status" value="1"/>
</dbReference>
<dbReference type="InterPro" id="IPR016187">
    <property type="entry name" value="CTDL_fold"/>
</dbReference>
<evidence type="ECO:0000259" key="11">
    <source>
        <dbReference type="PROSITE" id="PS50041"/>
    </source>
</evidence>
<dbReference type="GO" id="GO:0030246">
    <property type="term" value="F:carbohydrate binding"/>
    <property type="evidence" value="ECO:0007669"/>
    <property type="project" value="UniProtKB-KW"/>
</dbReference>
<keyword evidence="2 10" id="KW-0812">Transmembrane</keyword>
<comment type="subcellular location">
    <subcellularLocation>
        <location evidence="1">Membrane</location>
        <topology evidence="1">Single-pass type II membrane protein</topology>
    </subcellularLocation>
</comment>
<evidence type="ECO:0000256" key="2">
    <source>
        <dbReference type="ARBA" id="ARBA00022692"/>
    </source>
</evidence>
<evidence type="ECO:0000313" key="12">
    <source>
        <dbReference type="Proteomes" id="UP001652624"/>
    </source>
</evidence>
<dbReference type="GO" id="GO:0045954">
    <property type="term" value="P:positive regulation of natural killer cell mediated cytotoxicity"/>
    <property type="evidence" value="ECO:0007669"/>
    <property type="project" value="TreeGrafter"/>
</dbReference>
<keyword evidence="12" id="KW-1185">Reference proteome</keyword>
<reference evidence="13" key="1">
    <citation type="submission" date="2025-08" db="UniProtKB">
        <authorList>
            <consortium name="RefSeq"/>
        </authorList>
    </citation>
    <scope>IDENTIFICATION</scope>
</reference>
<keyword evidence="3" id="KW-0430">Lectin</keyword>
<accession>A0A1S3W2B1</accession>
<dbReference type="eggNOG" id="KOG4297">
    <property type="taxonomic scope" value="Eukaryota"/>
</dbReference>
<protein>
    <recommendedName>
        <fullName evidence="8">Natural killer cells antigen CD94</fullName>
    </recommendedName>
    <alternativeName>
        <fullName evidence="9">Killer cell lectin-like receptor subfamily D member 1</fullName>
    </alternativeName>
</protein>
<sequence length="180" mass="20593">MAAVRTTQWRWISGFLGVMCLALAMTLGILCNNKFTKNIQPTTTPGPTMEPQEDTDCCFCQQRWVGYECNCYFISSDMKSWAESREFCASQNSSLLQIHSKDELSFMKSNKHFYWIGASYNAKHHAWLWENGSTVSIDLFPVISTFNTAKCIVYSPTKSTLDELCSKNNRYICKKKTTVL</sequence>
<dbReference type="PROSITE" id="PS50041">
    <property type="entry name" value="C_TYPE_LECTIN_2"/>
    <property type="match status" value="1"/>
</dbReference>
<evidence type="ECO:0000256" key="8">
    <source>
        <dbReference type="ARBA" id="ARBA00041193"/>
    </source>
</evidence>
<keyword evidence="4" id="KW-0735">Signal-anchor</keyword>
<evidence type="ECO:0000256" key="7">
    <source>
        <dbReference type="ARBA" id="ARBA00023180"/>
    </source>
</evidence>
<dbReference type="InterPro" id="IPR050919">
    <property type="entry name" value="NKG2/CD94_NK_receptors"/>
</dbReference>
<feature type="domain" description="C-type lectin" evidence="11">
    <location>
        <begin position="67"/>
        <end position="174"/>
    </location>
</feature>
<dbReference type="GO" id="GO:0002223">
    <property type="term" value="P:stimulatory C-type lectin receptor signaling pathway"/>
    <property type="evidence" value="ECO:0007669"/>
    <property type="project" value="TreeGrafter"/>
</dbReference>
<dbReference type="GO" id="GO:0016020">
    <property type="term" value="C:membrane"/>
    <property type="evidence" value="ECO:0007669"/>
    <property type="project" value="UniProtKB-SubCell"/>
</dbReference>
<evidence type="ECO:0000256" key="6">
    <source>
        <dbReference type="ARBA" id="ARBA00023136"/>
    </source>
</evidence>
<dbReference type="Pfam" id="PF00059">
    <property type="entry name" value="Lectin_C"/>
    <property type="match status" value="1"/>
</dbReference>
<evidence type="ECO:0000256" key="9">
    <source>
        <dbReference type="ARBA" id="ARBA00041489"/>
    </source>
</evidence>
<evidence type="ECO:0000313" key="13">
    <source>
        <dbReference type="RefSeq" id="XP_016040520.1"/>
    </source>
</evidence>
<dbReference type="InterPro" id="IPR001304">
    <property type="entry name" value="C-type_lectin-like"/>
</dbReference>
<dbReference type="RefSeq" id="XP_016040520.1">
    <property type="nucleotide sequence ID" value="XM_016185034.2"/>
</dbReference>
<gene>
    <name evidence="13" type="primary">LOC103107073</name>
</gene>